<dbReference type="GO" id="GO:0043190">
    <property type="term" value="C:ATP-binding cassette (ABC) transporter complex"/>
    <property type="evidence" value="ECO:0007669"/>
    <property type="project" value="InterPro"/>
</dbReference>
<dbReference type="PIRSF" id="PIRSF002741">
    <property type="entry name" value="MppA"/>
    <property type="match status" value="1"/>
</dbReference>
<dbReference type="PROSITE" id="PS51257">
    <property type="entry name" value="PROKAR_LIPOPROTEIN"/>
    <property type="match status" value="1"/>
</dbReference>
<proteinExistence type="inferred from homology"/>
<sequence length="569" mass="64235">MKRKLVTMLSVVMVASTIFTACGKSGEAAKETKKIDKKSSEKKEAKDPAKLPQTAKNRKDTLIVGVQTPPGNFNPIYGQTVDDQYVVNLVFDSLTANDKDGNPTPRLAEKWDLTNGDKTYTFHLRKGVKFSNGNDFTAKDVAFTYTALCDPSYDGPMGNYVEHIDGYEEYKKGNATEVKGIKVIDDNTISFTMKEVYAPSMDAFGYGVGIMPKSEYDFPKGNIQKLKDKFLTPVGSGPYKFVNFKQGQEVNLTRNDNYWNGQPKITNIILKSTNASTQIQELVSGGVDIDRIPARPENIQQLEAAGFLEEQIYPKNGYGYIGFNLRDKKFADKKVRQALTYGFDRQKFVDTYYKGYADVCHSAINTVSWAYESNLNEYKYDKDKAEKLLDEAGWKKGSDGIREKDGEKFKIKWLTYTGSKYVDTLIPILQQDWKKIGVEVVPELVEFATLSSKVTDKREFELCNMAWASSLDPDQLGTFGIQQDVPGGFNAGGFRNEESDKLLKEGIAVTDKAKRKEVYSKWQKLVNDELPYIFLDSSKEMFSVSSKVKNMDISTYVNWTMNIDKVELQ</sequence>
<evidence type="ECO:0000256" key="5">
    <source>
        <dbReference type="SAM" id="SignalP"/>
    </source>
</evidence>
<gene>
    <name evidence="7" type="ORF">SAMN02745163_02383</name>
</gene>
<dbReference type="GO" id="GO:1904680">
    <property type="term" value="F:peptide transmembrane transporter activity"/>
    <property type="evidence" value="ECO:0007669"/>
    <property type="project" value="TreeGrafter"/>
</dbReference>
<dbReference type="RefSeq" id="WP_072987666.1">
    <property type="nucleotide sequence ID" value="NZ_FQZB01000010.1"/>
</dbReference>
<dbReference type="InterPro" id="IPR000914">
    <property type="entry name" value="SBP_5_dom"/>
</dbReference>
<feature type="region of interest" description="Disordered" evidence="4">
    <location>
        <begin position="33"/>
        <end position="60"/>
    </location>
</feature>
<dbReference type="Gene3D" id="3.10.105.10">
    <property type="entry name" value="Dipeptide-binding Protein, Domain 3"/>
    <property type="match status" value="1"/>
</dbReference>
<dbReference type="SUPFAM" id="SSF53850">
    <property type="entry name" value="Periplasmic binding protein-like II"/>
    <property type="match status" value="1"/>
</dbReference>
<dbReference type="InterPro" id="IPR039424">
    <property type="entry name" value="SBP_5"/>
</dbReference>
<feature type="signal peptide" evidence="5">
    <location>
        <begin position="1"/>
        <end position="21"/>
    </location>
</feature>
<comment type="similarity">
    <text evidence="2">Belongs to the bacterial solute-binding protein 5 family.</text>
</comment>
<keyword evidence="8" id="KW-1185">Reference proteome</keyword>
<dbReference type="AlphaFoldDB" id="A0A1M6LHH3"/>
<dbReference type="InterPro" id="IPR023765">
    <property type="entry name" value="SBP_5_CS"/>
</dbReference>
<evidence type="ECO:0000256" key="1">
    <source>
        <dbReference type="ARBA" id="ARBA00004193"/>
    </source>
</evidence>
<comment type="subcellular location">
    <subcellularLocation>
        <location evidence="1">Cell membrane</location>
        <topology evidence="1">Lipid-anchor</topology>
    </subcellularLocation>
</comment>
<evidence type="ECO:0000256" key="3">
    <source>
        <dbReference type="ARBA" id="ARBA00022729"/>
    </source>
</evidence>
<dbReference type="Pfam" id="PF00496">
    <property type="entry name" value="SBP_bac_5"/>
    <property type="match status" value="1"/>
</dbReference>
<dbReference type="Proteomes" id="UP000184310">
    <property type="component" value="Unassembled WGS sequence"/>
</dbReference>
<accession>A0A1M6LHH3</accession>
<keyword evidence="3 5" id="KW-0732">Signal</keyword>
<dbReference type="PROSITE" id="PS01040">
    <property type="entry name" value="SBP_BACTERIAL_5"/>
    <property type="match status" value="1"/>
</dbReference>
<dbReference type="STRING" id="1121302.SAMN02745163_02383"/>
<dbReference type="EMBL" id="FQZB01000010">
    <property type="protein sequence ID" value="SHJ70640.1"/>
    <property type="molecule type" value="Genomic_DNA"/>
</dbReference>
<organism evidence="7 8">
    <name type="scientific">Clostridium cavendishii DSM 21758</name>
    <dbReference type="NCBI Taxonomy" id="1121302"/>
    <lineage>
        <taxon>Bacteria</taxon>
        <taxon>Bacillati</taxon>
        <taxon>Bacillota</taxon>
        <taxon>Clostridia</taxon>
        <taxon>Eubacteriales</taxon>
        <taxon>Clostridiaceae</taxon>
        <taxon>Clostridium</taxon>
    </lineage>
</organism>
<name>A0A1M6LHH3_9CLOT</name>
<dbReference type="Gene3D" id="3.40.190.10">
    <property type="entry name" value="Periplasmic binding protein-like II"/>
    <property type="match status" value="1"/>
</dbReference>
<evidence type="ECO:0000313" key="8">
    <source>
        <dbReference type="Proteomes" id="UP000184310"/>
    </source>
</evidence>
<dbReference type="GO" id="GO:0015833">
    <property type="term" value="P:peptide transport"/>
    <property type="evidence" value="ECO:0007669"/>
    <property type="project" value="TreeGrafter"/>
</dbReference>
<dbReference type="PANTHER" id="PTHR30290:SF81">
    <property type="entry name" value="OLIGOPEPTIDE-BINDING PROTEIN OPPA"/>
    <property type="match status" value="1"/>
</dbReference>
<dbReference type="PANTHER" id="PTHR30290">
    <property type="entry name" value="PERIPLASMIC BINDING COMPONENT OF ABC TRANSPORTER"/>
    <property type="match status" value="1"/>
</dbReference>
<dbReference type="Gene3D" id="3.90.76.10">
    <property type="entry name" value="Dipeptide-binding Protein, Domain 1"/>
    <property type="match status" value="1"/>
</dbReference>
<evidence type="ECO:0000256" key="2">
    <source>
        <dbReference type="ARBA" id="ARBA00005695"/>
    </source>
</evidence>
<dbReference type="OrthoDB" id="9772924at2"/>
<feature type="chain" id="PRO_5039299771" evidence="5">
    <location>
        <begin position="22"/>
        <end position="569"/>
    </location>
</feature>
<protein>
    <submittedName>
        <fullName evidence="7">Peptide/nickel transport system substrate-binding protein</fullName>
    </submittedName>
</protein>
<evidence type="ECO:0000259" key="6">
    <source>
        <dbReference type="Pfam" id="PF00496"/>
    </source>
</evidence>
<reference evidence="7 8" key="1">
    <citation type="submission" date="2016-11" db="EMBL/GenBank/DDBJ databases">
        <authorList>
            <person name="Jaros S."/>
            <person name="Januszkiewicz K."/>
            <person name="Wedrychowicz H."/>
        </authorList>
    </citation>
    <scope>NUCLEOTIDE SEQUENCE [LARGE SCALE GENOMIC DNA]</scope>
    <source>
        <strain evidence="7 8">DSM 21758</strain>
    </source>
</reference>
<dbReference type="InterPro" id="IPR030678">
    <property type="entry name" value="Peptide/Ni-bd"/>
</dbReference>
<feature type="domain" description="Solute-binding protein family 5" evidence="6">
    <location>
        <begin position="103"/>
        <end position="474"/>
    </location>
</feature>
<evidence type="ECO:0000313" key="7">
    <source>
        <dbReference type="EMBL" id="SHJ70640.1"/>
    </source>
</evidence>
<dbReference type="GO" id="GO:0042597">
    <property type="term" value="C:periplasmic space"/>
    <property type="evidence" value="ECO:0007669"/>
    <property type="project" value="UniProtKB-ARBA"/>
</dbReference>
<feature type="compositionally biased region" description="Basic and acidic residues" evidence="4">
    <location>
        <begin position="33"/>
        <end position="49"/>
    </location>
</feature>
<evidence type="ECO:0000256" key="4">
    <source>
        <dbReference type="SAM" id="MobiDB-lite"/>
    </source>
</evidence>